<dbReference type="RefSeq" id="WP_119754947.1">
    <property type="nucleotide sequence ID" value="NZ_CP032382.1"/>
</dbReference>
<reference evidence="10" key="1">
    <citation type="submission" date="2018-09" db="EMBL/GenBank/DDBJ databases">
        <title>Chryseolinea sp. KIS68-18 isolated from soil.</title>
        <authorList>
            <person name="Weon H.-Y."/>
            <person name="Kwon S.-W."/>
            <person name="Lee S.A."/>
        </authorList>
    </citation>
    <scope>NUCLEOTIDE SEQUENCE [LARGE SCALE GENOMIC DNA]</scope>
    <source>
        <strain evidence="10">KIS68-18</strain>
    </source>
</reference>
<sequence>MLISYLLVAWRNVLRHKVFSLINISGLSIGMTAVMLIYFYVQSERSFDRFSPDSDRIYRVPLSYYYNGSSIPDVDAANHAGLASALKANYPEVEISAHINPSTTWVAATVVSYEDQHKSIQFNETKLYFADPTFIPLFGFKMLEGDPATSLEEPRSLVLTKKAAVKYFGDESALGRSIRVNNEDYKVTGVMADLPPYTHLDFELLSSYPHKDFGVSDWGWTQFLTYIKVKPQTDVAALEAKFPALLDKYVRTREAGLGYKTAIHLQPISEIHLKSHFDREMKDNGDERTVYFIGMLGVMILAIAWINYINISTARAMERAKEVGMRKVSGATRKQLVTQFLLDASLINCLAVLLTVVLTTAFLPAFERLAGSPISAILTGTGVWATFSFWIIPVMVLIAGILVVGVYPALLLSSFKPLSVLKGKFVKSSTGALLRKGLVGFQYVLSVILIAGTITISRQVSFMQAQDLGYTQEQVLVVKGPSAVDSTSGTRFQYFRNEQMKLPEIIKMGRSLDVPGRMMLFVNEIRPFGTPVSENVAAYEMSIDDQFFSTFEIPLIAGADFSEDDRFSFPNYPDIPTLILPHDRTFHPERNKIIINEELSKKLGFKDPQEAIHQKVRFRLWDEFTGEIAGVVKNYHQQSLHKNYEPIFYFFGDFEQWPSISIRLTTTDLPGTIEKIRKNYAAAFPGNPFEYYFVDEYFNEQYNVEQKFEHVFTVLTVVAIFISCLGLLGLGIYNVAQRIREIGIRKVLGAPVSSILLLFCKDSLYLLAGSCSIALPVVWLGVQSWLNNFAFHIGLEWIIFVVPPVMLLIISTLTIVAISMRAATTNPVETLRTE</sequence>
<dbReference type="AlphaFoldDB" id="A0A385SN43"/>
<dbReference type="InterPro" id="IPR025857">
    <property type="entry name" value="MacB_PCD"/>
</dbReference>
<organism evidence="9 10">
    <name type="scientific">Chryseolinea soli</name>
    <dbReference type="NCBI Taxonomy" id="2321403"/>
    <lineage>
        <taxon>Bacteria</taxon>
        <taxon>Pseudomonadati</taxon>
        <taxon>Bacteroidota</taxon>
        <taxon>Cytophagia</taxon>
        <taxon>Cytophagales</taxon>
        <taxon>Fulvivirgaceae</taxon>
        <taxon>Chryseolinea</taxon>
    </lineage>
</organism>
<dbReference type="OrthoDB" id="8735006at2"/>
<gene>
    <name evidence="9" type="ORF">D4L85_14380</name>
</gene>
<dbReference type="InterPro" id="IPR003838">
    <property type="entry name" value="ABC3_permease_C"/>
</dbReference>
<dbReference type="Pfam" id="PF02687">
    <property type="entry name" value="FtsX"/>
    <property type="match status" value="2"/>
</dbReference>
<evidence type="ECO:0000313" key="9">
    <source>
        <dbReference type="EMBL" id="AYB31677.1"/>
    </source>
</evidence>
<dbReference type="PANTHER" id="PTHR30572:SF18">
    <property type="entry name" value="ABC-TYPE MACROLIDE FAMILY EXPORT SYSTEM PERMEASE COMPONENT 2"/>
    <property type="match status" value="1"/>
</dbReference>
<comment type="subcellular location">
    <subcellularLocation>
        <location evidence="1">Cell membrane</location>
        <topology evidence="1">Multi-pass membrane protein</topology>
    </subcellularLocation>
</comment>
<feature type="transmembrane region" description="Helical" evidence="6">
    <location>
        <begin position="383"/>
        <end position="412"/>
    </location>
</feature>
<dbReference type="EMBL" id="CP032382">
    <property type="protein sequence ID" value="AYB31677.1"/>
    <property type="molecule type" value="Genomic_DNA"/>
</dbReference>
<name>A0A385SN43_9BACT</name>
<keyword evidence="5 6" id="KW-0472">Membrane</keyword>
<feature type="transmembrane region" description="Helical" evidence="6">
    <location>
        <begin position="764"/>
        <end position="785"/>
    </location>
</feature>
<feature type="domain" description="MacB-like periplasmic core" evidence="8">
    <location>
        <begin position="20"/>
        <end position="243"/>
    </location>
</feature>
<evidence type="ECO:0000256" key="1">
    <source>
        <dbReference type="ARBA" id="ARBA00004651"/>
    </source>
</evidence>
<dbReference type="Pfam" id="PF12704">
    <property type="entry name" value="MacB_PCD"/>
    <property type="match status" value="1"/>
</dbReference>
<dbReference type="Proteomes" id="UP000266183">
    <property type="component" value="Chromosome"/>
</dbReference>
<feature type="transmembrane region" description="Helical" evidence="6">
    <location>
        <begin position="711"/>
        <end position="736"/>
    </location>
</feature>
<feature type="transmembrane region" description="Helical" evidence="6">
    <location>
        <begin position="797"/>
        <end position="818"/>
    </location>
</feature>
<evidence type="ECO:0000313" key="10">
    <source>
        <dbReference type="Proteomes" id="UP000266183"/>
    </source>
</evidence>
<evidence type="ECO:0000256" key="3">
    <source>
        <dbReference type="ARBA" id="ARBA00022692"/>
    </source>
</evidence>
<feature type="transmembrane region" description="Helical" evidence="6">
    <location>
        <begin position="21"/>
        <end position="41"/>
    </location>
</feature>
<dbReference type="GO" id="GO:0005886">
    <property type="term" value="C:plasma membrane"/>
    <property type="evidence" value="ECO:0007669"/>
    <property type="project" value="UniProtKB-SubCell"/>
</dbReference>
<evidence type="ECO:0000256" key="6">
    <source>
        <dbReference type="SAM" id="Phobius"/>
    </source>
</evidence>
<feature type="transmembrane region" description="Helical" evidence="6">
    <location>
        <begin position="433"/>
        <end position="456"/>
    </location>
</feature>
<protein>
    <submittedName>
        <fullName evidence="9">FtsX-like permease family protein</fullName>
    </submittedName>
</protein>
<evidence type="ECO:0000256" key="5">
    <source>
        <dbReference type="ARBA" id="ARBA00023136"/>
    </source>
</evidence>
<keyword evidence="3 6" id="KW-0812">Transmembrane</keyword>
<feature type="transmembrane region" description="Helical" evidence="6">
    <location>
        <begin position="340"/>
        <end position="363"/>
    </location>
</feature>
<evidence type="ECO:0000256" key="4">
    <source>
        <dbReference type="ARBA" id="ARBA00022989"/>
    </source>
</evidence>
<feature type="domain" description="ABC3 transporter permease C-terminal" evidence="7">
    <location>
        <begin position="295"/>
        <end position="403"/>
    </location>
</feature>
<keyword evidence="2" id="KW-1003">Cell membrane</keyword>
<keyword evidence="4 6" id="KW-1133">Transmembrane helix</keyword>
<keyword evidence="10" id="KW-1185">Reference proteome</keyword>
<dbReference type="KEGG" id="chk:D4L85_14380"/>
<evidence type="ECO:0000259" key="7">
    <source>
        <dbReference type="Pfam" id="PF02687"/>
    </source>
</evidence>
<dbReference type="InterPro" id="IPR050250">
    <property type="entry name" value="Macrolide_Exporter_MacB"/>
</dbReference>
<accession>A0A385SN43</accession>
<dbReference type="PANTHER" id="PTHR30572">
    <property type="entry name" value="MEMBRANE COMPONENT OF TRANSPORTER-RELATED"/>
    <property type="match status" value="1"/>
</dbReference>
<dbReference type="GO" id="GO:0022857">
    <property type="term" value="F:transmembrane transporter activity"/>
    <property type="evidence" value="ECO:0007669"/>
    <property type="project" value="TreeGrafter"/>
</dbReference>
<evidence type="ECO:0000256" key="2">
    <source>
        <dbReference type="ARBA" id="ARBA00022475"/>
    </source>
</evidence>
<feature type="domain" description="ABC3 transporter permease C-terminal" evidence="7">
    <location>
        <begin position="714"/>
        <end position="827"/>
    </location>
</feature>
<feature type="transmembrane region" description="Helical" evidence="6">
    <location>
        <begin position="290"/>
        <end position="311"/>
    </location>
</feature>
<evidence type="ECO:0000259" key="8">
    <source>
        <dbReference type="Pfam" id="PF12704"/>
    </source>
</evidence>
<proteinExistence type="predicted"/>